<dbReference type="PANTHER" id="PTHR47529">
    <property type="entry name" value="PEPTIDYL-PROLYL CIS-TRANS ISOMERASE D"/>
    <property type="match status" value="1"/>
</dbReference>
<keyword evidence="7" id="KW-0143">Chaperone</keyword>
<dbReference type="Gene3D" id="3.10.50.40">
    <property type="match status" value="2"/>
</dbReference>
<dbReference type="InterPro" id="IPR052029">
    <property type="entry name" value="PpiD_chaperone"/>
</dbReference>
<evidence type="ECO:0000256" key="1">
    <source>
        <dbReference type="ARBA" id="ARBA00004382"/>
    </source>
</evidence>
<organism evidence="14 15">
    <name type="scientific">Geobacter argillaceus</name>
    <dbReference type="NCBI Taxonomy" id="345631"/>
    <lineage>
        <taxon>Bacteria</taxon>
        <taxon>Pseudomonadati</taxon>
        <taxon>Thermodesulfobacteriota</taxon>
        <taxon>Desulfuromonadia</taxon>
        <taxon>Geobacterales</taxon>
        <taxon>Geobacteraceae</taxon>
        <taxon>Geobacter</taxon>
    </lineage>
</organism>
<evidence type="ECO:0000256" key="5">
    <source>
        <dbReference type="ARBA" id="ARBA00022989"/>
    </source>
</evidence>
<sequence length="527" mass="58150">MLGIMRKYKQSIVIKIVFVVIVLSFIGTIFLVWGKGDQGSGGSRSYAAKVNGTKISLDDYQRSYYRLRSIYEQLYGRSISPELEKQMGIRKLAMESLVESELVRQAARKMGISVSKDEVTRAIAEVPAFQKDGAFNFDQYLQILKSNRITPADFEESQKEEIIIKKARQQIKDKVAVSDDEARRYFAKRNDRLDLQFVSFSPAQLMNEVKLTDQDLTAHLQGKQDKFKTPEQISIQYCSIDPAALAGKVTLGDEEIQTFYQKNIDRYQGKGGILPLTEVKDKVRTDAAKDKAAKQAYELAADAINKNKGGDLQAVAKAFGTSIAVTPLFAATQPPAALATEAQLIKKAFALKEGEIGGPVETTKGIYAIKIKERKPAAVPPLARIRAQVEASARAEKAKDLAKKKAEEALALLGKGGAGLKAQETGSFTFSDKGEIPKIGLAPALQEAAFTLTAAAPVPKEPFKIGETWYAVRLKNRSQSNPADFDKSKDQIRQQLLPKKQQDALDAWVKELRAKARIETNTALLTD</sequence>
<keyword evidence="6 12" id="KW-0472">Membrane</keyword>
<dbReference type="Proteomes" id="UP000319449">
    <property type="component" value="Unassembled WGS sequence"/>
</dbReference>
<comment type="caution">
    <text evidence="14">The sequence shown here is derived from an EMBL/GenBank/DDBJ whole genome shotgun (WGS) entry which is preliminary data.</text>
</comment>
<dbReference type="EMBL" id="VLLN01000014">
    <property type="protein sequence ID" value="TWJ18798.1"/>
    <property type="molecule type" value="Genomic_DNA"/>
</dbReference>
<evidence type="ECO:0000256" key="4">
    <source>
        <dbReference type="ARBA" id="ARBA00022692"/>
    </source>
</evidence>
<evidence type="ECO:0000256" key="7">
    <source>
        <dbReference type="ARBA" id="ARBA00023186"/>
    </source>
</evidence>
<keyword evidence="11" id="KW-0697">Rotamase</keyword>
<dbReference type="AlphaFoldDB" id="A0A562VLN1"/>
<feature type="domain" description="PpiC" evidence="13">
    <location>
        <begin position="276"/>
        <end position="373"/>
    </location>
</feature>
<evidence type="ECO:0000256" key="8">
    <source>
        <dbReference type="ARBA" id="ARBA00038408"/>
    </source>
</evidence>
<dbReference type="PANTHER" id="PTHR47529:SF1">
    <property type="entry name" value="PERIPLASMIC CHAPERONE PPID"/>
    <property type="match status" value="1"/>
</dbReference>
<evidence type="ECO:0000313" key="15">
    <source>
        <dbReference type="Proteomes" id="UP000319449"/>
    </source>
</evidence>
<evidence type="ECO:0000256" key="12">
    <source>
        <dbReference type="SAM" id="Phobius"/>
    </source>
</evidence>
<dbReference type="InterPro" id="IPR000297">
    <property type="entry name" value="PPIase_PpiC"/>
</dbReference>
<evidence type="ECO:0000256" key="10">
    <source>
        <dbReference type="ARBA" id="ARBA00042775"/>
    </source>
</evidence>
<keyword evidence="4 12" id="KW-0812">Transmembrane</keyword>
<evidence type="ECO:0000256" key="9">
    <source>
        <dbReference type="ARBA" id="ARBA00040743"/>
    </source>
</evidence>
<dbReference type="InterPro" id="IPR046357">
    <property type="entry name" value="PPIase_dom_sf"/>
</dbReference>
<keyword evidence="5 12" id="KW-1133">Transmembrane helix</keyword>
<dbReference type="Pfam" id="PF13624">
    <property type="entry name" value="SurA_N_3"/>
    <property type="match status" value="1"/>
</dbReference>
<evidence type="ECO:0000313" key="14">
    <source>
        <dbReference type="EMBL" id="TWJ18798.1"/>
    </source>
</evidence>
<accession>A0A562VLN1</accession>
<evidence type="ECO:0000256" key="3">
    <source>
        <dbReference type="ARBA" id="ARBA00022519"/>
    </source>
</evidence>
<feature type="transmembrane region" description="Helical" evidence="12">
    <location>
        <begin position="12"/>
        <end position="33"/>
    </location>
</feature>
<evidence type="ECO:0000256" key="2">
    <source>
        <dbReference type="ARBA" id="ARBA00022475"/>
    </source>
</evidence>
<comment type="similarity">
    <text evidence="8">Belongs to the PpiD chaperone family.</text>
</comment>
<keyword evidence="11 14" id="KW-0413">Isomerase</keyword>
<dbReference type="OrthoDB" id="9812372at2"/>
<evidence type="ECO:0000259" key="13">
    <source>
        <dbReference type="PROSITE" id="PS50198"/>
    </source>
</evidence>
<dbReference type="SUPFAM" id="SSF109998">
    <property type="entry name" value="Triger factor/SurA peptide-binding domain-like"/>
    <property type="match status" value="1"/>
</dbReference>
<keyword evidence="15" id="KW-1185">Reference proteome</keyword>
<proteinExistence type="inferred from homology"/>
<dbReference type="GO" id="GO:0003755">
    <property type="term" value="F:peptidyl-prolyl cis-trans isomerase activity"/>
    <property type="evidence" value="ECO:0007669"/>
    <property type="project" value="UniProtKB-KW"/>
</dbReference>
<reference evidence="14 15" key="1">
    <citation type="submission" date="2019-07" db="EMBL/GenBank/DDBJ databases">
        <title>Genomic Encyclopedia of Archaeal and Bacterial Type Strains, Phase II (KMG-II): from individual species to whole genera.</title>
        <authorList>
            <person name="Goeker M."/>
        </authorList>
    </citation>
    <scope>NUCLEOTIDE SEQUENCE [LARGE SCALE GENOMIC DNA]</scope>
    <source>
        <strain evidence="14 15">ATCC BAA-1139</strain>
    </source>
</reference>
<keyword evidence="3" id="KW-0997">Cell inner membrane</keyword>
<evidence type="ECO:0000256" key="6">
    <source>
        <dbReference type="ARBA" id="ARBA00023136"/>
    </source>
</evidence>
<protein>
    <recommendedName>
        <fullName evidence="9">Periplasmic chaperone PpiD</fullName>
    </recommendedName>
    <alternativeName>
        <fullName evidence="10">Periplasmic folding chaperone</fullName>
    </alternativeName>
</protein>
<keyword evidence="2" id="KW-1003">Cell membrane</keyword>
<dbReference type="RefSeq" id="WP_145023112.1">
    <property type="nucleotide sequence ID" value="NZ_VLLN01000014.1"/>
</dbReference>
<name>A0A562VLN1_9BACT</name>
<dbReference type="Pfam" id="PF13145">
    <property type="entry name" value="Rotamase_2"/>
    <property type="match status" value="1"/>
</dbReference>
<dbReference type="GO" id="GO:0005886">
    <property type="term" value="C:plasma membrane"/>
    <property type="evidence" value="ECO:0007669"/>
    <property type="project" value="UniProtKB-SubCell"/>
</dbReference>
<dbReference type="Gene3D" id="1.10.4030.10">
    <property type="entry name" value="Porin chaperone SurA, peptide-binding domain"/>
    <property type="match status" value="2"/>
</dbReference>
<dbReference type="InterPro" id="IPR027304">
    <property type="entry name" value="Trigger_fact/SurA_dom_sf"/>
</dbReference>
<gene>
    <name evidence="14" type="ORF">JN12_02434</name>
</gene>
<dbReference type="PROSITE" id="PS50198">
    <property type="entry name" value="PPIC_PPIASE_2"/>
    <property type="match status" value="1"/>
</dbReference>
<evidence type="ECO:0000256" key="11">
    <source>
        <dbReference type="PROSITE-ProRule" id="PRU00278"/>
    </source>
</evidence>
<comment type="subcellular location">
    <subcellularLocation>
        <location evidence="1">Cell inner membrane</location>
        <topology evidence="1">Single-pass type II membrane protein</topology>
        <orientation evidence="1">Periplasmic side</orientation>
    </subcellularLocation>
</comment>